<dbReference type="InterPro" id="IPR003140">
    <property type="entry name" value="PLipase/COase/thioEstase"/>
</dbReference>
<accession>A0A418V8P2</accession>
<dbReference type="AlphaFoldDB" id="A0A418V8P2"/>
<comment type="caution">
    <text evidence="2">The sequence shown here is derived from an EMBL/GenBank/DDBJ whole genome shotgun (WGS) entry which is preliminary data.</text>
</comment>
<dbReference type="EMBL" id="QYUJ01000014">
    <property type="protein sequence ID" value="RJF72447.1"/>
    <property type="molecule type" value="Genomic_DNA"/>
</dbReference>
<evidence type="ECO:0000313" key="2">
    <source>
        <dbReference type="EMBL" id="RJF72447.1"/>
    </source>
</evidence>
<organism evidence="2 3">
    <name type="scientific">Deinococcus cavernae</name>
    <dbReference type="NCBI Taxonomy" id="2320857"/>
    <lineage>
        <taxon>Bacteria</taxon>
        <taxon>Thermotogati</taxon>
        <taxon>Deinococcota</taxon>
        <taxon>Deinococci</taxon>
        <taxon>Deinococcales</taxon>
        <taxon>Deinococcaceae</taxon>
        <taxon>Deinococcus</taxon>
    </lineage>
</organism>
<dbReference type="Pfam" id="PF02230">
    <property type="entry name" value="Abhydrolase_2"/>
    <property type="match status" value="1"/>
</dbReference>
<gene>
    <name evidence="2" type="ORF">D3875_13705</name>
</gene>
<dbReference type="SUPFAM" id="SSF53474">
    <property type="entry name" value="alpha/beta-Hydrolases"/>
    <property type="match status" value="1"/>
</dbReference>
<reference evidence="2 3" key="1">
    <citation type="submission" date="2018-09" db="EMBL/GenBank/DDBJ databases">
        <authorList>
            <person name="Zhu H."/>
        </authorList>
    </citation>
    <scope>NUCLEOTIDE SEQUENCE [LARGE SCALE GENOMIC DNA]</scope>
    <source>
        <strain evidence="2 3">K2S05-167</strain>
    </source>
</reference>
<name>A0A418V8P2_9DEIO</name>
<dbReference type="InterPro" id="IPR029058">
    <property type="entry name" value="AB_hydrolase_fold"/>
</dbReference>
<dbReference type="Gene3D" id="3.40.50.1820">
    <property type="entry name" value="alpha/beta hydrolase"/>
    <property type="match status" value="1"/>
</dbReference>
<proteinExistence type="predicted"/>
<evidence type="ECO:0000313" key="3">
    <source>
        <dbReference type="Proteomes" id="UP000286287"/>
    </source>
</evidence>
<keyword evidence="3" id="KW-1185">Reference proteome</keyword>
<sequence>MRRQVYFAGFSAGSYVALRRALQGFFPARGILAVTPSIPAHPDWWPQGWTAAPVPVPVAFVVGETDELTPPQETRLFAERLSRQGVPTLMLSHVGGHEHSGNWPQLQAQALDWLQAQG</sequence>
<evidence type="ECO:0000259" key="1">
    <source>
        <dbReference type="Pfam" id="PF02230"/>
    </source>
</evidence>
<protein>
    <recommendedName>
        <fullName evidence="1">Phospholipase/carboxylesterase/thioesterase domain-containing protein</fullName>
    </recommendedName>
</protein>
<dbReference type="GO" id="GO:0016787">
    <property type="term" value="F:hydrolase activity"/>
    <property type="evidence" value="ECO:0007669"/>
    <property type="project" value="InterPro"/>
</dbReference>
<dbReference type="Proteomes" id="UP000286287">
    <property type="component" value="Unassembled WGS sequence"/>
</dbReference>
<feature type="domain" description="Phospholipase/carboxylesterase/thioesterase" evidence="1">
    <location>
        <begin position="3"/>
        <end position="100"/>
    </location>
</feature>
<dbReference type="RefSeq" id="WP_119764587.1">
    <property type="nucleotide sequence ID" value="NZ_QYUJ01000014.1"/>
</dbReference>